<dbReference type="Pfam" id="PF02782">
    <property type="entry name" value="FGGY_C"/>
    <property type="match status" value="1"/>
</dbReference>
<dbReference type="GO" id="GO:0005524">
    <property type="term" value="F:ATP binding"/>
    <property type="evidence" value="ECO:0007669"/>
    <property type="project" value="UniProtKB-KW"/>
</dbReference>
<dbReference type="InterPro" id="IPR018484">
    <property type="entry name" value="FGGY_N"/>
</dbReference>
<dbReference type="InterPro" id="IPR005999">
    <property type="entry name" value="Glycerol_kin"/>
</dbReference>
<keyword evidence="15" id="KW-1185">Reference proteome</keyword>
<organism evidence="14 15">
    <name type="scientific">Rhodotorula diobovata</name>
    <dbReference type="NCBI Taxonomy" id="5288"/>
    <lineage>
        <taxon>Eukaryota</taxon>
        <taxon>Fungi</taxon>
        <taxon>Dikarya</taxon>
        <taxon>Basidiomycota</taxon>
        <taxon>Pucciniomycotina</taxon>
        <taxon>Microbotryomycetes</taxon>
        <taxon>Sporidiobolales</taxon>
        <taxon>Sporidiobolaceae</taxon>
        <taxon>Rhodotorula</taxon>
    </lineage>
</organism>
<dbReference type="InterPro" id="IPR018485">
    <property type="entry name" value="FGGY_C"/>
</dbReference>
<dbReference type="GO" id="GO:0006641">
    <property type="term" value="P:triglyceride metabolic process"/>
    <property type="evidence" value="ECO:0007669"/>
    <property type="project" value="TreeGrafter"/>
</dbReference>
<dbReference type="UniPathway" id="UPA00618">
    <property type="reaction ID" value="UER00672"/>
</dbReference>
<dbReference type="NCBIfam" id="TIGR01311">
    <property type="entry name" value="glycerol_kin"/>
    <property type="match status" value="1"/>
</dbReference>
<evidence type="ECO:0000256" key="11">
    <source>
        <dbReference type="SAM" id="MobiDB-lite"/>
    </source>
</evidence>
<keyword evidence="7" id="KW-0319">Glycerol metabolism</keyword>
<evidence type="ECO:0000256" key="10">
    <source>
        <dbReference type="RuleBase" id="RU003733"/>
    </source>
</evidence>
<evidence type="ECO:0000256" key="9">
    <source>
        <dbReference type="ARBA" id="ARBA00043149"/>
    </source>
</evidence>
<keyword evidence="4 10" id="KW-0808">Transferase</keyword>
<accession>A0A5C5FK91</accession>
<feature type="region of interest" description="Disordered" evidence="11">
    <location>
        <begin position="1"/>
        <end position="82"/>
    </location>
</feature>
<sequence>MSVPPSRRPSFAGTPLAAPPSMPPSRPGSNAPSRRGSFALSVTEESPENSRPGSTTLSRRSSFAHSPLFRRSSTAGQIPPEGLRRRLEGLSKVPPSLGDIGQRPSSFHDRDAVQNQETEFVGAIDCGTTSCRFYIFDQWADIVANYQIEFEQLHPEPGWHEHDPSTYCREIDRCIEEGLKQFKEKGHEVHELKCVGIATQRETTLLWDKETGEALYNAIAWPDARNAANVRELRASAETRTFHTPEGEVVGEEGIRRLTGLPLSTYFSATKWDWMKDNVPEVKDAMDRQALMFGTVDTWLVYQYTGGKDGGKHITDGTNACRTLLFNLHKQDWCDELCDFFNVPKWCLPRIVSNSEVYGVFKKGHLLEGIPIAGLIGDQQAALVGNKCLTKGDAKNTYGTGCFMLYNTGTDIVKSTHGLVTTVGYKMGPQSPMHYALEGSIAVGGSSVTWLRDNLNIIDHPREAGKLAEQVEDTGGVYFVTGFSGLFAPYWDMRATGMMIGLSTYTTKHHIARATLESTCFQTRAILDAMTKDVQLAAAADGEGHHHHHHHHHNQAPAPAAQEKEKEPKADGQADEADRASESGSEDEEAIRVMQVDGGMTGSDVTMQLQADILGIDIRRPAMRESTVLGAALLAGAALKLFNWDLDKPKSLAKVNRLRVDTFQSQISDEEREWKYAGWVRAVDRARGWQTNSGHG</sequence>
<dbReference type="GO" id="GO:0019563">
    <property type="term" value="P:glycerol catabolic process"/>
    <property type="evidence" value="ECO:0007669"/>
    <property type="project" value="UniProtKB-UniPathway"/>
</dbReference>
<dbReference type="PROSITE" id="PS00445">
    <property type="entry name" value="FGGY_KINASES_2"/>
    <property type="match status" value="1"/>
</dbReference>
<evidence type="ECO:0000256" key="3">
    <source>
        <dbReference type="ARBA" id="ARBA00012099"/>
    </source>
</evidence>
<dbReference type="GO" id="GO:0046167">
    <property type="term" value="P:glycerol-3-phosphate biosynthetic process"/>
    <property type="evidence" value="ECO:0007669"/>
    <property type="project" value="TreeGrafter"/>
</dbReference>
<evidence type="ECO:0000313" key="15">
    <source>
        <dbReference type="Proteomes" id="UP000311382"/>
    </source>
</evidence>
<dbReference type="SUPFAM" id="SSF53067">
    <property type="entry name" value="Actin-like ATPase domain"/>
    <property type="match status" value="3"/>
</dbReference>
<feature type="compositionally biased region" description="Basic residues" evidence="11">
    <location>
        <begin position="545"/>
        <end position="554"/>
    </location>
</feature>
<proteinExistence type="inferred from homology"/>
<feature type="compositionally biased region" description="Polar residues" evidence="11">
    <location>
        <begin position="49"/>
        <end position="64"/>
    </location>
</feature>
<dbReference type="STRING" id="5288.A0A5C5FK91"/>
<dbReference type="AlphaFoldDB" id="A0A5C5FK91"/>
<evidence type="ECO:0000259" key="13">
    <source>
        <dbReference type="Pfam" id="PF02782"/>
    </source>
</evidence>
<dbReference type="EC" id="2.7.1.30" evidence="3"/>
<evidence type="ECO:0000256" key="4">
    <source>
        <dbReference type="ARBA" id="ARBA00022679"/>
    </source>
</evidence>
<dbReference type="Proteomes" id="UP000311382">
    <property type="component" value="Unassembled WGS sequence"/>
</dbReference>
<keyword evidence="6 10" id="KW-0418">Kinase</keyword>
<comment type="pathway">
    <text evidence="1">Polyol metabolism; glycerol degradation via glycerol kinase pathway; sn-glycerol 3-phosphate from glycerol: step 1/1.</text>
</comment>
<dbReference type="EMBL" id="SOZI01000220">
    <property type="protein sequence ID" value="TNY17283.1"/>
    <property type="molecule type" value="Genomic_DNA"/>
</dbReference>
<dbReference type="OrthoDB" id="5422795at2759"/>
<evidence type="ECO:0000256" key="5">
    <source>
        <dbReference type="ARBA" id="ARBA00022741"/>
    </source>
</evidence>
<feature type="compositionally biased region" description="Pro residues" evidence="11">
    <location>
        <begin position="17"/>
        <end position="26"/>
    </location>
</feature>
<dbReference type="GO" id="GO:0004370">
    <property type="term" value="F:glycerol kinase activity"/>
    <property type="evidence" value="ECO:0007669"/>
    <property type="project" value="UniProtKB-EC"/>
</dbReference>
<feature type="domain" description="Carbohydrate kinase FGGY C-terminal" evidence="13">
    <location>
        <begin position="395"/>
        <end position="638"/>
    </location>
</feature>
<name>A0A5C5FK91_9BASI</name>
<evidence type="ECO:0000256" key="6">
    <source>
        <dbReference type="ARBA" id="ARBA00022777"/>
    </source>
</evidence>
<keyword evidence="8" id="KW-0067">ATP-binding</keyword>
<dbReference type="InterPro" id="IPR018483">
    <property type="entry name" value="Carb_kinase_FGGY_CS"/>
</dbReference>
<protein>
    <recommendedName>
        <fullName evidence="3">glycerol kinase</fullName>
        <ecNumber evidence="3">2.7.1.30</ecNumber>
    </recommendedName>
    <alternativeName>
        <fullName evidence="9">ATP:glycerol 3-phosphotransferase</fullName>
    </alternativeName>
</protein>
<evidence type="ECO:0000313" key="14">
    <source>
        <dbReference type="EMBL" id="TNY17283.1"/>
    </source>
</evidence>
<dbReference type="CDD" id="cd07792">
    <property type="entry name" value="ASKHA_NBD_FGGY_GK1-3-like"/>
    <property type="match status" value="1"/>
</dbReference>
<dbReference type="Pfam" id="PF00370">
    <property type="entry name" value="FGGY_N"/>
    <property type="match status" value="1"/>
</dbReference>
<comment type="caution">
    <text evidence="14">The sequence shown here is derived from an EMBL/GenBank/DDBJ whole genome shotgun (WGS) entry which is preliminary data.</text>
</comment>
<dbReference type="PANTHER" id="PTHR10196">
    <property type="entry name" value="SUGAR KINASE"/>
    <property type="match status" value="1"/>
</dbReference>
<dbReference type="Gene3D" id="3.30.420.40">
    <property type="match status" value="2"/>
</dbReference>
<evidence type="ECO:0000259" key="12">
    <source>
        <dbReference type="Pfam" id="PF00370"/>
    </source>
</evidence>
<evidence type="ECO:0000256" key="7">
    <source>
        <dbReference type="ARBA" id="ARBA00022798"/>
    </source>
</evidence>
<keyword evidence="5" id="KW-0547">Nucleotide-binding</keyword>
<feature type="domain" description="Carbohydrate kinase FGGY N-terminal" evidence="12">
    <location>
        <begin position="122"/>
        <end position="385"/>
    </location>
</feature>
<dbReference type="PANTHER" id="PTHR10196:SF69">
    <property type="entry name" value="GLYCEROL KINASE"/>
    <property type="match status" value="1"/>
</dbReference>
<dbReference type="GO" id="GO:0005739">
    <property type="term" value="C:mitochondrion"/>
    <property type="evidence" value="ECO:0007669"/>
    <property type="project" value="TreeGrafter"/>
</dbReference>
<dbReference type="InterPro" id="IPR043129">
    <property type="entry name" value="ATPase_NBD"/>
</dbReference>
<dbReference type="InterPro" id="IPR042018">
    <property type="entry name" value="GK1-3_metazoan-type"/>
</dbReference>
<evidence type="ECO:0000256" key="2">
    <source>
        <dbReference type="ARBA" id="ARBA00009156"/>
    </source>
</evidence>
<evidence type="ECO:0000256" key="1">
    <source>
        <dbReference type="ARBA" id="ARBA00005190"/>
    </source>
</evidence>
<feature type="region of interest" description="Disordered" evidence="11">
    <location>
        <begin position="539"/>
        <end position="589"/>
    </location>
</feature>
<comment type="similarity">
    <text evidence="2 10">Belongs to the FGGY kinase family.</text>
</comment>
<dbReference type="FunFam" id="3.30.420.40:FF:000086">
    <property type="entry name" value="Glycerol kinase"/>
    <property type="match status" value="1"/>
</dbReference>
<feature type="compositionally biased region" description="Basic and acidic residues" evidence="11">
    <location>
        <begin position="562"/>
        <end position="581"/>
    </location>
</feature>
<reference evidence="14 15" key="1">
    <citation type="submission" date="2019-03" db="EMBL/GenBank/DDBJ databases">
        <title>Rhodosporidium diobovatum UCD-FST 08-225 genome sequencing, assembly, and annotation.</title>
        <authorList>
            <person name="Fakankun I.U."/>
            <person name="Fristensky B."/>
            <person name="Levin D.B."/>
        </authorList>
    </citation>
    <scope>NUCLEOTIDE SEQUENCE [LARGE SCALE GENOMIC DNA]</scope>
    <source>
        <strain evidence="14 15">UCD-FST 08-225</strain>
    </source>
</reference>
<dbReference type="PROSITE" id="PS00933">
    <property type="entry name" value="FGGY_KINASES_1"/>
    <property type="match status" value="1"/>
</dbReference>
<gene>
    <name evidence="14" type="ORF">DMC30DRAFT_131537</name>
</gene>
<evidence type="ECO:0000256" key="8">
    <source>
        <dbReference type="ARBA" id="ARBA00022840"/>
    </source>
</evidence>